<evidence type="ECO:0000259" key="15">
    <source>
        <dbReference type="Pfam" id="PF04926"/>
    </source>
</evidence>
<evidence type="ECO:0000256" key="10">
    <source>
        <dbReference type="ARBA" id="ARBA00022842"/>
    </source>
</evidence>
<dbReference type="Gene3D" id="1.10.1410.10">
    <property type="match status" value="1"/>
</dbReference>
<comment type="subcellular location">
    <subcellularLocation>
        <location evidence="3 12">Nucleus</location>
    </subcellularLocation>
</comment>
<reference evidence="18 19" key="1">
    <citation type="submission" date="2024-04" db="EMBL/GenBank/DDBJ databases">
        <title>genome sequences of Mucor flavus KT1a and Helicostylum pulchrum KT1b strains isolation_sourced from the surface of a dry-aged beef.</title>
        <authorList>
            <person name="Toyotome T."/>
            <person name="Hosono M."/>
            <person name="Torimaru M."/>
            <person name="Fukuda K."/>
            <person name="Mikami N."/>
        </authorList>
    </citation>
    <scope>NUCLEOTIDE SEQUENCE [LARGE SCALE GENOMIC DNA]</scope>
    <source>
        <strain evidence="18 19">KT1b</strain>
    </source>
</reference>
<keyword evidence="7" id="KW-0479">Metal-binding</keyword>
<feature type="domain" description="Poly(A) polymerase central" evidence="16">
    <location>
        <begin position="207"/>
        <end position="352"/>
    </location>
</feature>
<dbReference type="EMBL" id="BAABUJ010000012">
    <property type="protein sequence ID" value="GAA5799088.1"/>
    <property type="molecule type" value="Genomic_DNA"/>
</dbReference>
<evidence type="ECO:0000256" key="14">
    <source>
        <dbReference type="SAM" id="Phobius"/>
    </source>
</evidence>
<dbReference type="SUPFAM" id="SSF81301">
    <property type="entry name" value="Nucleotidyltransferase"/>
    <property type="match status" value="1"/>
</dbReference>
<evidence type="ECO:0000256" key="5">
    <source>
        <dbReference type="ARBA" id="ARBA00022664"/>
    </source>
</evidence>
<evidence type="ECO:0000256" key="2">
    <source>
        <dbReference type="ARBA" id="ARBA00001946"/>
    </source>
</evidence>
<evidence type="ECO:0000313" key="19">
    <source>
        <dbReference type="Proteomes" id="UP001476247"/>
    </source>
</evidence>
<dbReference type="InterPro" id="IPR007012">
    <property type="entry name" value="PolA_pol_cen_dom"/>
</dbReference>
<organism evidence="18 19">
    <name type="scientific">Helicostylum pulchrum</name>
    <dbReference type="NCBI Taxonomy" id="562976"/>
    <lineage>
        <taxon>Eukaryota</taxon>
        <taxon>Fungi</taxon>
        <taxon>Fungi incertae sedis</taxon>
        <taxon>Mucoromycota</taxon>
        <taxon>Mucoromycotina</taxon>
        <taxon>Mucoromycetes</taxon>
        <taxon>Mucorales</taxon>
        <taxon>Mucorineae</taxon>
        <taxon>Mucoraceae</taxon>
        <taxon>Helicostylum</taxon>
    </lineage>
</organism>
<feature type="transmembrane region" description="Helical" evidence="14">
    <location>
        <begin position="224"/>
        <end position="244"/>
    </location>
</feature>
<feature type="domain" description="Poly(A) polymerase nucleotidyltransferase" evidence="17">
    <location>
        <begin position="9"/>
        <end position="202"/>
    </location>
</feature>
<feature type="compositionally biased region" description="Polar residues" evidence="13">
    <location>
        <begin position="544"/>
        <end position="564"/>
    </location>
</feature>
<evidence type="ECO:0000313" key="18">
    <source>
        <dbReference type="EMBL" id="GAA5799088.1"/>
    </source>
</evidence>
<keyword evidence="11 12" id="KW-0539">Nucleus</keyword>
<feature type="domain" description="Poly(A) polymerase RNA-binding" evidence="15">
    <location>
        <begin position="355"/>
        <end position="525"/>
    </location>
</feature>
<keyword evidence="14" id="KW-1133">Transmembrane helix</keyword>
<dbReference type="InterPro" id="IPR011068">
    <property type="entry name" value="NuclTrfase_I-like_C"/>
</dbReference>
<evidence type="ECO:0000256" key="12">
    <source>
        <dbReference type="PIRNR" id="PIRNR018425"/>
    </source>
</evidence>
<accession>A0ABP9XXS2</accession>
<evidence type="ECO:0000256" key="9">
    <source>
        <dbReference type="ARBA" id="ARBA00022840"/>
    </source>
</evidence>
<dbReference type="Pfam" id="PF20750">
    <property type="entry name" value="PAP_NTPase"/>
    <property type="match status" value="1"/>
</dbReference>
<evidence type="ECO:0000256" key="4">
    <source>
        <dbReference type="ARBA" id="ARBA00010912"/>
    </source>
</evidence>
<keyword evidence="14" id="KW-0812">Transmembrane</keyword>
<proteinExistence type="inferred from homology"/>
<keyword evidence="9 12" id="KW-0067">ATP-binding</keyword>
<gene>
    <name evidence="18" type="ORF">HPULCUR_004497</name>
</gene>
<dbReference type="Proteomes" id="UP001476247">
    <property type="component" value="Unassembled WGS sequence"/>
</dbReference>
<evidence type="ECO:0000256" key="3">
    <source>
        <dbReference type="ARBA" id="ARBA00004123"/>
    </source>
</evidence>
<comment type="cofactor">
    <cofactor evidence="2">
        <name>Mg(2+)</name>
        <dbReference type="ChEBI" id="CHEBI:18420"/>
    </cofactor>
</comment>
<keyword evidence="8 12" id="KW-0547">Nucleotide-binding</keyword>
<comment type="similarity">
    <text evidence="4 12">Belongs to the poly(A) polymerase family.</text>
</comment>
<dbReference type="InterPro" id="IPR048840">
    <property type="entry name" value="PolA_pol_NTPase"/>
</dbReference>
<keyword evidence="10" id="KW-0460">Magnesium</keyword>
<evidence type="ECO:0000256" key="8">
    <source>
        <dbReference type="ARBA" id="ARBA00022741"/>
    </source>
</evidence>
<dbReference type="Gene3D" id="3.30.460.10">
    <property type="entry name" value="Beta Polymerase, domain 2"/>
    <property type="match status" value="1"/>
</dbReference>
<evidence type="ECO:0000256" key="11">
    <source>
        <dbReference type="ARBA" id="ARBA00023242"/>
    </source>
</evidence>
<dbReference type="InterPro" id="IPR014492">
    <property type="entry name" value="PolyA_polymerase"/>
</dbReference>
<comment type="caution">
    <text evidence="18">The sequence shown here is derived from an EMBL/GenBank/DDBJ whole genome shotgun (WGS) entry which is preliminary data.</text>
</comment>
<dbReference type="Pfam" id="PF04928">
    <property type="entry name" value="PAP_central"/>
    <property type="match status" value="1"/>
</dbReference>
<keyword evidence="6 12" id="KW-0808">Transferase</keyword>
<dbReference type="PANTHER" id="PTHR10682">
    <property type="entry name" value="POLY A POLYMERASE"/>
    <property type="match status" value="1"/>
</dbReference>
<feature type="region of interest" description="Disordered" evidence="13">
    <location>
        <begin position="523"/>
        <end position="580"/>
    </location>
</feature>
<name>A0ABP9XXS2_9FUNG</name>
<dbReference type="Gene3D" id="3.30.70.590">
    <property type="entry name" value="Poly(A) polymerase predicted RNA binding domain"/>
    <property type="match status" value="1"/>
</dbReference>
<dbReference type="InterPro" id="IPR043519">
    <property type="entry name" value="NT_sf"/>
</dbReference>
<comment type="catalytic activity">
    <reaction evidence="12">
        <text>RNA(n) + ATP = RNA(n)-3'-adenine ribonucleotide + diphosphate</text>
        <dbReference type="Rhea" id="RHEA:11332"/>
        <dbReference type="Rhea" id="RHEA-COMP:14527"/>
        <dbReference type="Rhea" id="RHEA-COMP:17347"/>
        <dbReference type="ChEBI" id="CHEBI:30616"/>
        <dbReference type="ChEBI" id="CHEBI:33019"/>
        <dbReference type="ChEBI" id="CHEBI:140395"/>
        <dbReference type="ChEBI" id="CHEBI:173115"/>
        <dbReference type="EC" id="2.7.7.19"/>
    </reaction>
</comment>
<evidence type="ECO:0000256" key="7">
    <source>
        <dbReference type="ARBA" id="ARBA00022723"/>
    </source>
</evidence>
<keyword evidence="19" id="KW-1185">Reference proteome</keyword>
<dbReference type="PANTHER" id="PTHR10682:SF10">
    <property type="entry name" value="POLYNUCLEOTIDE ADENYLYLTRANSFERASE"/>
    <property type="match status" value="1"/>
</dbReference>
<dbReference type="Pfam" id="PF04926">
    <property type="entry name" value="PAP_RNA-bind"/>
    <property type="match status" value="1"/>
</dbReference>
<protein>
    <recommendedName>
        <fullName evidence="12">Poly(A) polymerase</fullName>
        <ecNumber evidence="12">2.7.7.19</ecNumber>
    </recommendedName>
</protein>
<evidence type="ECO:0000259" key="16">
    <source>
        <dbReference type="Pfam" id="PF04928"/>
    </source>
</evidence>
<dbReference type="EC" id="2.7.7.19" evidence="12"/>
<keyword evidence="14" id="KW-0472">Membrane</keyword>
<dbReference type="CDD" id="cd05402">
    <property type="entry name" value="NT_PAP_TUTase"/>
    <property type="match status" value="1"/>
</dbReference>
<evidence type="ECO:0000256" key="6">
    <source>
        <dbReference type="ARBA" id="ARBA00022679"/>
    </source>
</evidence>
<dbReference type="SUPFAM" id="SSF81631">
    <property type="entry name" value="PAP/OAS1 substrate-binding domain"/>
    <property type="match status" value="1"/>
</dbReference>
<dbReference type="InterPro" id="IPR007010">
    <property type="entry name" value="PolA_pol_RNA-bd_dom"/>
</dbReference>
<keyword evidence="5 12" id="KW-0507">mRNA processing</keyword>
<comment type="cofactor">
    <cofactor evidence="1">
        <name>Mn(2+)</name>
        <dbReference type="ChEBI" id="CHEBI:29035"/>
    </cofactor>
</comment>
<dbReference type="SUPFAM" id="SSF55003">
    <property type="entry name" value="PAP/Archaeal CCA-adding enzyme, C-terminal domain"/>
    <property type="match status" value="1"/>
</dbReference>
<dbReference type="PIRSF" id="PIRSF018425">
    <property type="entry name" value="PolyA_polymerase"/>
    <property type="match status" value="1"/>
</dbReference>
<evidence type="ECO:0000256" key="13">
    <source>
        <dbReference type="SAM" id="MobiDB-lite"/>
    </source>
</evidence>
<evidence type="ECO:0000256" key="1">
    <source>
        <dbReference type="ARBA" id="ARBA00001936"/>
    </source>
</evidence>
<sequence length="580" mass="65573">MTESNRYLGVTAPLALVDPSPRDLELTEELVKTLQRFDAYENEERTQQRREILRYLEQVARRHIMNICQRKKLPLEDCKNAGGKVLTYGSYNLGVHSRDADIDTLCVIPSLVTREEFFDVMSNYLVANHRVHDLNVVKDAYVPVIKFKYDDIAIDLVCARLNTPKVPDDVDLNDPNILYGLDNQSIRSLNGNRVSNDILTLVPNVDTFRVSLRCIKLWANKRGIYSNVVGFLGGIAWALLVARICQLYPLACPSTIISKFFGILIKWQWPSPVILRKIEDDPTSSLKSWNARTNPHDRLHKMPVITPSYPSMCSTHNVTASTFRIILGEFKMASETVDKIMNGTAPWNSLFSNHTFFQNYRHYLQVIVSSDSSSYQLKWAGLVEAKLRQFVIKLEAVPCLALVHPFSKGFDYTYNCKSNAEVFIATRGVLPSKCSKPQSRPADKKIYTKVFYIGLYIRMNSGIFILQHGTYLSLSIESRTVDLSRPISEFTHMVKNWSDYNKAHMGIVVENLARSELPLDVRPSSSSKAAVAQRDSVGQKDSKINTPTRPNSAPISNNGNTNVNKKMKMNDLPILSSPAS</sequence>
<evidence type="ECO:0000259" key="17">
    <source>
        <dbReference type="Pfam" id="PF20750"/>
    </source>
</evidence>
<comment type="function">
    <text evidence="12">Polymerase that creates the 3'-poly(A) tail of mRNA's.</text>
</comment>